<keyword evidence="5 7" id="KW-0472">Membrane</keyword>
<dbReference type="FunFam" id="2.170.130.10:FF:000003">
    <property type="entry name" value="SusC/RagA family TonB-linked outer membrane protein"/>
    <property type="match status" value="1"/>
</dbReference>
<evidence type="ECO:0000313" key="9">
    <source>
        <dbReference type="EMBL" id="SHF82609.1"/>
    </source>
</evidence>
<dbReference type="InterPro" id="IPR008969">
    <property type="entry name" value="CarboxyPept-like_regulatory"/>
</dbReference>
<accession>A0A1M5ETT9</accession>
<dbReference type="InterPro" id="IPR036942">
    <property type="entry name" value="Beta-barrel_TonB_sf"/>
</dbReference>
<dbReference type="Pfam" id="PF13715">
    <property type="entry name" value="CarbopepD_reg_2"/>
    <property type="match status" value="1"/>
</dbReference>
<keyword evidence="3 7" id="KW-1134">Transmembrane beta strand</keyword>
<dbReference type="InterPro" id="IPR012910">
    <property type="entry name" value="Plug_dom"/>
</dbReference>
<keyword evidence="2 7" id="KW-0813">Transport</keyword>
<evidence type="ECO:0000256" key="3">
    <source>
        <dbReference type="ARBA" id="ARBA00022452"/>
    </source>
</evidence>
<evidence type="ECO:0000256" key="5">
    <source>
        <dbReference type="ARBA" id="ARBA00023136"/>
    </source>
</evidence>
<dbReference type="InterPro" id="IPR023997">
    <property type="entry name" value="TonB-dep_OMP_SusC/RagA_CS"/>
</dbReference>
<feature type="domain" description="TonB-dependent receptor plug" evidence="8">
    <location>
        <begin position="230"/>
        <end position="338"/>
    </location>
</feature>
<evidence type="ECO:0000256" key="1">
    <source>
        <dbReference type="ARBA" id="ARBA00004571"/>
    </source>
</evidence>
<dbReference type="InterPro" id="IPR023996">
    <property type="entry name" value="TonB-dep_OMP_SusC/RagA"/>
</dbReference>
<dbReference type="Gene3D" id="2.40.170.20">
    <property type="entry name" value="TonB-dependent receptor, beta-barrel domain"/>
    <property type="match status" value="1"/>
</dbReference>
<keyword evidence="4 7" id="KW-0812">Transmembrane</keyword>
<dbReference type="Pfam" id="PF07715">
    <property type="entry name" value="Plug"/>
    <property type="match status" value="1"/>
</dbReference>
<dbReference type="NCBIfam" id="TIGR04056">
    <property type="entry name" value="OMP_RagA_SusC"/>
    <property type="match status" value="1"/>
</dbReference>
<evidence type="ECO:0000256" key="7">
    <source>
        <dbReference type="PROSITE-ProRule" id="PRU01360"/>
    </source>
</evidence>
<evidence type="ECO:0000256" key="2">
    <source>
        <dbReference type="ARBA" id="ARBA00022448"/>
    </source>
</evidence>
<keyword evidence="10" id="KW-1185">Reference proteome</keyword>
<dbReference type="PROSITE" id="PS52016">
    <property type="entry name" value="TONB_DEPENDENT_REC_3"/>
    <property type="match status" value="1"/>
</dbReference>
<dbReference type="InterPro" id="IPR037066">
    <property type="entry name" value="Plug_dom_sf"/>
</dbReference>
<evidence type="ECO:0000256" key="4">
    <source>
        <dbReference type="ARBA" id="ARBA00022692"/>
    </source>
</evidence>
<evidence type="ECO:0000259" key="8">
    <source>
        <dbReference type="Pfam" id="PF07715"/>
    </source>
</evidence>
<dbReference type="SUPFAM" id="SSF49464">
    <property type="entry name" value="Carboxypeptidase regulatory domain-like"/>
    <property type="match status" value="1"/>
</dbReference>
<organism evidence="9 10">
    <name type="scientific">Arenibacter palladensis</name>
    <dbReference type="NCBI Taxonomy" id="237373"/>
    <lineage>
        <taxon>Bacteria</taxon>
        <taxon>Pseudomonadati</taxon>
        <taxon>Bacteroidota</taxon>
        <taxon>Flavobacteriia</taxon>
        <taxon>Flavobacteriales</taxon>
        <taxon>Flavobacteriaceae</taxon>
        <taxon>Arenibacter</taxon>
    </lineage>
</organism>
<dbReference type="Gene3D" id="2.60.40.1120">
    <property type="entry name" value="Carboxypeptidase-like, regulatory domain"/>
    <property type="match status" value="1"/>
</dbReference>
<comment type="subcellular location">
    <subcellularLocation>
        <location evidence="1 7">Cell outer membrane</location>
        <topology evidence="1 7">Multi-pass membrane protein</topology>
    </subcellularLocation>
</comment>
<reference evidence="10" key="1">
    <citation type="submission" date="2016-11" db="EMBL/GenBank/DDBJ databases">
        <authorList>
            <person name="Varghese N."/>
            <person name="Submissions S."/>
        </authorList>
    </citation>
    <scope>NUCLEOTIDE SEQUENCE [LARGE SCALE GENOMIC DNA]</scope>
    <source>
        <strain evidence="10">DSM 17539</strain>
    </source>
</reference>
<proteinExistence type="inferred from homology"/>
<dbReference type="GO" id="GO:0009279">
    <property type="term" value="C:cell outer membrane"/>
    <property type="evidence" value="ECO:0007669"/>
    <property type="project" value="UniProtKB-SubCell"/>
</dbReference>
<name>A0A1M5ETT9_9FLAO</name>
<gene>
    <name evidence="9" type="ORF">SAMN03080594_1083</name>
</gene>
<dbReference type="AlphaFoldDB" id="A0A1M5ETT9"/>
<sequence>MKKTKAKELSYGTIPKLDLKMRITFLLLIVAFFQLKASSGYSQKTIISLNLTEVPIKAAFAEIESLTEFRFFYKNIDLDLNRKVTLKFKRKPINAILEELFKDQKIDFEVFETQIVLKKAPDIDHTLEKSPLITTLPIQFKVNGIITDDSGAPLPGASIVEKGTLNGTQSDFDGNYSLEVVNDAILVVSYIGFDTKEVPVAGQQTINVTLSENTAALDEVVVVGYGSQRKKDIVSAVSVVDMKQVKDVPASDASRLLLGQAPGVVVSQTSGRPGQELDIVVRGLSSLGATSKPLYVIDGFPVGNSLGSSVDPADIESITVLKDAASTAIYGARGSNGVILINTKKAKAGRTSVTLDVVSGFQQIPDGRREKMLNAQEFGQFQKESWIDKFILNEGREPSENEIPERIRTPEQYTTSTDWFDEITDEAALFTKYNLNINSGGEKTRSAISLGYLNQDGTIIKTNFERYNIRANIETDVTDKLRFGANVTGSRSNERFVNDGSRNLVIGKAYWADPREPVYNEDGSFNDYLGGYNRDGDLIFGHSNPVQELHEVKNSRHINRLLTNAYVEFDFFKIFKFKSLANVSLIGLRTNNFRPSTLAGGGFNQPPPLDASLSETYQEEVNWSTDQLLSYSKVFNEDHDVDVLLGYSAQEATVREISGTGSKFPDDQIQFLQNSEIFSVNSSESSWSLLAYFARLNYAYKDKYLLSATYRQEGSSRFGSNNRWGSFPSVSVGWRVSDEAFLQDVYWLNDLKLRASYGITGNNNIGNYRSLSTLTNENYVFGNTFQPGKILSSLANTELGWEESNQINYGLDLTILDGLDFTAEYYKKETENMLLPVNIPVISGFTSTFTNIGKVQNTGFEFALGYRKQIIDDLSLRGNFNISFNRNKVLAINGDNDEIRNGGFYGTNNVSKVGRPIGMLHGFRNLGVFQNQAQIDASPTQDGAIPGSFIYFDNTGDGVVSYDTTDWVEIGNPHPEYVWAFTFGADYKAFDLNVVLTGAQNYDIYRNFESTSLNLDGVFNVDVRAKERFRSAENPGNGIVPTSNFWKWERESNSFYVHDASHMWIRNISLGYNLSLKSDALFSNARLYISGDNLHVFTTFPGGNPQVSTAGGINPGRDDSAYPVPRSITLGATLSF</sequence>
<dbReference type="EMBL" id="FQUX01000008">
    <property type="protein sequence ID" value="SHF82609.1"/>
    <property type="molecule type" value="Genomic_DNA"/>
</dbReference>
<evidence type="ECO:0000256" key="6">
    <source>
        <dbReference type="ARBA" id="ARBA00023237"/>
    </source>
</evidence>
<comment type="similarity">
    <text evidence="7">Belongs to the TonB-dependent receptor family.</text>
</comment>
<dbReference type="InterPro" id="IPR039426">
    <property type="entry name" value="TonB-dep_rcpt-like"/>
</dbReference>
<dbReference type="RefSeq" id="WP_218587950.1">
    <property type="nucleotide sequence ID" value="NZ_FQUX01000008.1"/>
</dbReference>
<dbReference type="Proteomes" id="UP000184406">
    <property type="component" value="Unassembled WGS sequence"/>
</dbReference>
<dbReference type="Gene3D" id="2.170.130.10">
    <property type="entry name" value="TonB-dependent receptor, plug domain"/>
    <property type="match status" value="1"/>
</dbReference>
<protein>
    <submittedName>
        <fullName evidence="9">TonB-linked outer membrane protein, SusC/RagA family</fullName>
    </submittedName>
</protein>
<evidence type="ECO:0000313" key="10">
    <source>
        <dbReference type="Proteomes" id="UP000184406"/>
    </source>
</evidence>
<keyword evidence="6 7" id="KW-0998">Cell outer membrane</keyword>
<dbReference type="NCBIfam" id="TIGR04057">
    <property type="entry name" value="SusC_RagA_signa"/>
    <property type="match status" value="1"/>
</dbReference>
<dbReference type="SUPFAM" id="SSF56935">
    <property type="entry name" value="Porins"/>
    <property type="match status" value="1"/>
</dbReference>